<proteinExistence type="predicted"/>
<feature type="compositionally biased region" description="Low complexity" evidence="1">
    <location>
        <begin position="344"/>
        <end position="377"/>
    </location>
</feature>
<feature type="region of interest" description="Disordered" evidence="1">
    <location>
        <begin position="266"/>
        <end position="321"/>
    </location>
</feature>
<dbReference type="OMA" id="QHNACAR"/>
<evidence type="ECO:0000313" key="3">
    <source>
        <dbReference type="EMBL" id="PNH28943.1"/>
    </source>
</evidence>
<dbReference type="EMBL" id="MPSH01000030">
    <property type="protein sequence ID" value="PNH28943.1"/>
    <property type="molecule type" value="Genomic_DNA"/>
</dbReference>
<name>A0AA44WC77_VERDA</name>
<feature type="chain" id="PRO_5041379869" evidence="2">
    <location>
        <begin position="17"/>
        <end position="622"/>
    </location>
</feature>
<accession>A0AA44WC77</accession>
<dbReference type="AlphaFoldDB" id="A0AA44WC77"/>
<evidence type="ECO:0000256" key="1">
    <source>
        <dbReference type="SAM" id="MobiDB-lite"/>
    </source>
</evidence>
<keyword evidence="2" id="KW-0732">Signal</keyword>
<reference evidence="3 4" key="1">
    <citation type="submission" date="2017-12" db="EMBL/GenBank/DDBJ databases">
        <title>Comparative genomics yields insights into virulence evolution of Verticillium dahliae.</title>
        <authorList>
            <person name="Fan R."/>
            <person name="Armitage A.D."/>
            <person name="Cascant-Lopez E."/>
            <person name="Sobczyk M."/>
            <person name="Cockerton H.M."/>
            <person name="Harrison R.J."/>
        </authorList>
    </citation>
    <scope>NUCLEOTIDE SEQUENCE [LARGE SCALE GENOMIC DNA]</scope>
    <source>
        <strain evidence="3 4">12008</strain>
    </source>
</reference>
<protein>
    <submittedName>
        <fullName evidence="3">Uncharacterized protein</fullName>
    </submittedName>
</protein>
<feature type="compositionally biased region" description="Low complexity" evidence="1">
    <location>
        <begin position="281"/>
        <end position="308"/>
    </location>
</feature>
<feature type="signal peptide" evidence="2">
    <location>
        <begin position="1"/>
        <end position="16"/>
    </location>
</feature>
<organism evidence="3 4">
    <name type="scientific">Verticillium dahliae</name>
    <name type="common">Verticillium wilt</name>
    <dbReference type="NCBI Taxonomy" id="27337"/>
    <lineage>
        <taxon>Eukaryota</taxon>
        <taxon>Fungi</taxon>
        <taxon>Dikarya</taxon>
        <taxon>Ascomycota</taxon>
        <taxon>Pezizomycotina</taxon>
        <taxon>Sordariomycetes</taxon>
        <taxon>Hypocreomycetidae</taxon>
        <taxon>Glomerellales</taxon>
        <taxon>Plectosphaerellaceae</taxon>
        <taxon>Verticillium</taxon>
    </lineage>
</organism>
<gene>
    <name evidence="3" type="ORF">BJF96_g7721</name>
</gene>
<feature type="region of interest" description="Disordered" evidence="1">
    <location>
        <begin position="339"/>
        <end position="377"/>
    </location>
</feature>
<sequence>MKFELVTLGLLGMASASPAQSQGTAHSRRGNIFKRQVPQEHSHEIFLTITREFLNLNNPKGISDPVFGLLGDAAASKGAGKVTNLACLKQETADQAFTNAKKVGDIRGMSAALVYQALERNTGSVGGVSAACTDKPVNPEIGAFAQHQDAAGPGALAGNKAIALALAKQLALIGGDPLLALESGTFVAGELNDRTAAGKSCDSANDPVGCIFTQRLLLLDATPDEIKAAVKDVVPAFKGTGQLKATHIDFAGLPVAAATGAVLADAGSPAGKPATTPPPSSGNAAGNAAGNAGNAAGNAADKPPAGAPDADECEAVKPTTSASRSCTVFTTTLPAGAVGTPAPAGGNNAQAGGNNAQAGGNNAQAGGNNAQAGGNNAQAGGNNIQAFTGTLGGAAPPVIKGTGDRPFSVKGNTFTSAGAALSRSCDIQHNACANAANTGKLTGGVGQCETQNAQCHAANSLGKRSTSRERFLRERRQATPATGNFGSCTDPSIKFAAGLDGRKEAAFIPNNLKDFGHGSAQKVGIIAGFICQRLSDSCKAPAAVQASCAQASAAAIAAAQNQAAADAFNGILIGKAAAPPPKATPTPTPAGGAAAAITPAPAADEDACPPPAPVVVTITKCT</sequence>
<dbReference type="InterPro" id="IPR011049">
    <property type="entry name" value="Serralysin-like_metalloprot_C"/>
</dbReference>
<comment type="caution">
    <text evidence="3">The sequence shown here is derived from an EMBL/GenBank/DDBJ whole genome shotgun (WGS) entry which is preliminary data.</text>
</comment>
<dbReference type="SUPFAM" id="SSF101967">
    <property type="entry name" value="Adhesin YadA, collagen-binding domain"/>
    <property type="match status" value="1"/>
</dbReference>
<evidence type="ECO:0000313" key="4">
    <source>
        <dbReference type="Proteomes" id="UP000236305"/>
    </source>
</evidence>
<evidence type="ECO:0000256" key="2">
    <source>
        <dbReference type="SAM" id="SignalP"/>
    </source>
</evidence>
<dbReference type="Proteomes" id="UP000236305">
    <property type="component" value="Unassembled WGS sequence"/>
</dbReference>